<feature type="compositionally biased region" description="Low complexity" evidence="2">
    <location>
        <begin position="25"/>
        <end position="38"/>
    </location>
</feature>
<evidence type="ECO:0000256" key="2">
    <source>
        <dbReference type="SAM" id="MobiDB-lite"/>
    </source>
</evidence>
<dbReference type="AlphaFoldDB" id="A0AAW1PFH7"/>
<protein>
    <submittedName>
        <fullName evidence="3">Uncharacterized protein</fullName>
    </submittedName>
</protein>
<sequence>MEAHRSQDARTSLKERTKMADERQAMAQERQAMAQERQCMADEREGMAGERNQWMALLGVGQQQQGTTEGDTQLAELLKLRNAELEAEVAASSTKLAAQEKELQQLHNRNRDLQQGMRGSQGMKQTLQNLQGNVVSLTGQRDLLQRHLEAGQHQIAYLTGQLQAALQRCNFLESQGEGGLAQLAAMHLHEQRRALMVLQQALDSARAAGQPPALLATGTGSTRHVTTNAGCAILLDHTHGMSHAQFADDGQISIFLCWMMFDSG</sequence>
<feature type="compositionally biased region" description="Basic and acidic residues" evidence="2">
    <location>
        <begin position="1"/>
        <end position="24"/>
    </location>
</feature>
<proteinExistence type="predicted"/>
<evidence type="ECO:0000256" key="1">
    <source>
        <dbReference type="SAM" id="Coils"/>
    </source>
</evidence>
<reference evidence="3 4" key="1">
    <citation type="journal article" date="2024" name="Nat. Commun.">
        <title>Phylogenomics reveals the evolutionary origins of lichenization in chlorophyte algae.</title>
        <authorList>
            <person name="Puginier C."/>
            <person name="Libourel C."/>
            <person name="Otte J."/>
            <person name="Skaloud P."/>
            <person name="Haon M."/>
            <person name="Grisel S."/>
            <person name="Petersen M."/>
            <person name="Berrin J.G."/>
            <person name="Delaux P.M."/>
            <person name="Dal Grande F."/>
            <person name="Keller J."/>
        </authorList>
    </citation>
    <scope>NUCLEOTIDE SEQUENCE [LARGE SCALE GENOMIC DNA]</scope>
    <source>
        <strain evidence="3 4">SAG 2036</strain>
    </source>
</reference>
<organism evidence="3 4">
    <name type="scientific">Symbiochloris irregularis</name>
    <dbReference type="NCBI Taxonomy" id="706552"/>
    <lineage>
        <taxon>Eukaryota</taxon>
        <taxon>Viridiplantae</taxon>
        <taxon>Chlorophyta</taxon>
        <taxon>core chlorophytes</taxon>
        <taxon>Trebouxiophyceae</taxon>
        <taxon>Trebouxiales</taxon>
        <taxon>Trebouxiaceae</taxon>
        <taxon>Symbiochloris</taxon>
    </lineage>
</organism>
<dbReference type="EMBL" id="JALJOQ010000036">
    <property type="protein sequence ID" value="KAK9806579.1"/>
    <property type="molecule type" value="Genomic_DNA"/>
</dbReference>
<gene>
    <name evidence="3" type="ORF">WJX73_004386</name>
</gene>
<evidence type="ECO:0000313" key="3">
    <source>
        <dbReference type="EMBL" id="KAK9806579.1"/>
    </source>
</evidence>
<evidence type="ECO:0000313" key="4">
    <source>
        <dbReference type="Proteomes" id="UP001465755"/>
    </source>
</evidence>
<keyword evidence="4" id="KW-1185">Reference proteome</keyword>
<dbReference type="Proteomes" id="UP001465755">
    <property type="component" value="Unassembled WGS sequence"/>
</dbReference>
<name>A0AAW1PFH7_9CHLO</name>
<keyword evidence="1" id="KW-0175">Coiled coil</keyword>
<comment type="caution">
    <text evidence="3">The sequence shown here is derived from an EMBL/GenBank/DDBJ whole genome shotgun (WGS) entry which is preliminary data.</text>
</comment>
<feature type="coiled-coil region" evidence="1">
    <location>
        <begin position="75"/>
        <end position="116"/>
    </location>
</feature>
<feature type="region of interest" description="Disordered" evidence="2">
    <location>
        <begin position="1"/>
        <end position="38"/>
    </location>
</feature>
<accession>A0AAW1PFH7</accession>